<gene>
    <name evidence="1" type="ORF">MFUM_0288</name>
</gene>
<proteinExistence type="predicted"/>
<dbReference type="Proteomes" id="UP001161497">
    <property type="component" value="Chromosome"/>
</dbReference>
<name>A0ABN8XGE4_9BACT</name>
<protein>
    <submittedName>
        <fullName evidence="1">Uncharacterized protein</fullName>
    </submittedName>
</protein>
<reference evidence="1" key="1">
    <citation type="submission" date="2023-03" db="EMBL/GenBank/DDBJ databases">
        <authorList>
            <person name="Cremers G."/>
            <person name="Picone N."/>
        </authorList>
    </citation>
    <scope>NUCLEOTIDE SEQUENCE</scope>
    <source>
        <strain evidence="1">Sample_alias</strain>
    </source>
</reference>
<dbReference type="EMBL" id="OX458932">
    <property type="protein sequence ID" value="CAI9084685.1"/>
    <property type="molecule type" value="Genomic_DNA"/>
</dbReference>
<organism evidence="1 2">
    <name type="scientific">Candidatus Methylacidiphilum fumarolicum</name>
    <dbReference type="NCBI Taxonomy" id="591154"/>
    <lineage>
        <taxon>Bacteria</taxon>
        <taxon>Pseudomonadati</taxon>
        <taxon>Verrucomicrobiota</taxon>
        <taxon>Methylacidiphilae</taxon>
        <taxon>Methylacidiphilales</taxon>
        <taxon>Methylacidiphilaceae</taxon>
        <taxon>Methylacidiphilum (ex Ratnadevi et al. 2023)</taxon>
    </lineage>
</organism>
<evidence type="ECO:0000313" key="1">
    <source>
        <dbReference type="EMBL" id="CAI9084685.1"/>
    </source>
</evidence>
<sequence>MEASPQRGLGSDRTVGVSLLCDDQPKDTAAPEMGRRSKADCFLDILLSVAVCFCVRKKREPPASKIHMTKARQATILFKRRKELQGAIG</sequence>
<accession>A0ABN8XGE4</accession>
<keyword evidence="2" id="KW-1185">Reference proteome</keyword>
<evidence type="ECO:0000313" key="2">
    <source>
        <dbReference type="Proteomes" id="UP001161497"/>
    </source>
</evidence>